<dbReference type="Gene3D" id="3.40.50.10860">
    <property type="entry name" value="Leucine Dehydrogenase, chain A, domain 1"/>
    <property type="match status" value="1"/>
</dbReference>
<comment type="caution">
    <text evidence="11">Lacks conserved residue(s) required for the propagation of feature annotation.</text>
</comment>
<evidence type="ECO:0000256" key="5">
    <source>
        <dbReference type="ARBA" id="ARBA00022801"/>
    </source>
</evidence>
<dbReference type="Pfam" id="PF02882">
    <property type="entry name" value="THF_DHG_CYH_C"/>
    <property type="match status" value="1"/>
</dbReference>
<dbReference type="EC" id="1.5.1.5" evidence="11"/>
<accession>A0ABT6ZLN3</accession>
<dbReference type="PANTHER" id="PTHR48099">
    <property type="entry name" value="C-1-TETRAHYDROFOLATE SYNTHASE, CYTOPLASMIC-RELATED"/>
    <property type="match status" value="1"/>
</dbReference>
<comment type="pathway">
    <text evidence="1 11">One-carbon metabolism; tetrahydrofolate interconversion.</text>
</comment>
<comment type="similarity">
    <text evidence="11">Belongs to the tetrahydrofolate dehydrogenase/cyclohydrolase family.</text>
</comment>
<evidence type="ECO:0000256" key="7">
    <source>
        <dbReference type="ARBA" id="ARBA00023002"/>
    </source>
</evidence>
<keyword evidence="15" id="KW-1185">Reference proteome</keyword>
<keyword evidence="3 11" id="KW-0028">Amino-acid biosynthesis</keyword>
<dbReference type="InterPro" id="IPR000672">
    <property type="entry name" value="THF_DH/CycHdrlase"/>
</dbReference>
<evidence type="ECO:0000313" key="15">
    <source>
        <dbReference type="Proteomes" id="UP001431693"/>
    </source>
</evidence>
<feature type="domain" description="Tetrahydrofolate dehydrogenase/cyclohydrolase NAD(P)-binding" evidence="13">
    <location>
        <begin position="143"/>
        <end position="286"/>
    </location>
</feature>
<dbReference type="InterPro" id="IPR020630">
    <property type="entry name" value="THF_DH/CycHdrlase_cat_dom"/>
</dbReference>
<keyword evidence="7 11" id="KW-0560">Oxidoreductase</keyword>
<dbReference type="Pfam" id="PF00763">
    <property type="entry name" value="THF_DHG_CYH"/>
    <property type="match status" value="1"/>
</dbReference>
<dbReference type="RefSeq" id="WP_283713080.1">
    <property type="nucleotide sequence ID" value="NZ_JASJEW010000002.1"/>
</dbReference>
<comment type="subunit">
    <text evidence="11">Homodimer.</text>
</comment>
<dbReference type="EMBL" id="JASJEX010000003">
    <property type="protein sequence ID" value="MDJ1129959.1"/>
    <property type="molecule type" value="Genomic_DNA"/>
</dbReference>
<keyword evidence="8 11" id="KW-0368">Histidine biosynthesis</keyword>
<protein>
    <recommendedName>
        <fullName evidence="11">Bifunctional protein FolD</fullName>
    </recommendedName>
    <domain>
        <recommendedName>
            <fullName evidence="11">Methylenetetrahydrofolate dehydrogenase</fullName>
            <ecNumber evidence="11">1.5.1.5</ecNumber>
        </recommendedName>
    </domain>
    <domain>
        <recommendedName>
            <fullName evidence="11">Methenyltetrahydrofolate cyclohydrolase</fullName>
            <ecNumber evidence="11">3.5.4.9</ecNumber>
        </recommendedName>
    </domain>
</protein>
<dbReference type="CDD" id="cd01080">
    <property type="entry name" value="NAD_bind_m-THF_DH_Cyclohyd"/>
    <property type="match status" value="1"/>
</dbReference>
<evidence type="ECO:0000256" key="2">
    <source>
        <dbReference type="ARBA" id="ARBA00022563"/>
    </source>
</evidence>
<evidence type="ECO:0000259" key="13">
    <source>
        <dbReference type="Pfam" id="PF02882"/>
    </source>
</evidence>
<dbReference type="PANTHER" id="PTHR48099:SF5">
    <property type="entry name" value="C-1-TETRAHYDROFOLATE SYNTHASE, CYTOPLASMIC"/>
    <property type="match status" value="1"/>
</dbReference>
<dbReference type="SUPFAM" id="SSF51735">
    <property type="entry name" value="NAD(P)-binding Rossmann-fold domains"/>
    <property type="match status" value="1"/>
</dbReference>
<dbReference type="PRINTS" id="PR00085">
    <property type="entry name" value="THFDHDRGNASE"/>
</dbReference>
<evidence type="ECO:0000256" key="1">
    <source>
        <dbReference type="ARBA" id="ARBA00004777"/>
    </source>
</evidence>
<keyword evidence="4 11" id="KW-0658">Purine biosynthesis</keyword>
<reference evidence="14" key="1">
    <citation type="submission" date="2023-05" db="EMBL/GenBank/DDBJ databases">
        <title>[olsenella] sp. nov., isolated from a pig farm feces dump.</title>
        <authorList>
            <person name="Chang Y.-H."/>
        </authorList>
    </citation>
    <scope>NUCLEOTIDE SEQUENCE</scope>
    <source>
        <strain evidence="14">YH-ols2217</strain>
    </source>
</reference>
<keyword evidence="10 11" id="KW-0511">Multifunctional enzyme</keyword>
<evidence type="ECO:0000256" key="3">
    <source>
        <dbReference type="ARBA" id="ARBA00022605"/>
    </source>
</evidence>
<evidence type="ECO:0000256" key="9">
    <source>
        <dbReference type="ARBA" id="ARBA00023167"/>
    </source>
</evidence>
<feature type="binding site" evidence="11">
    <location>
        <begin position="169"/>
        <end position="171"/>
    </location>
    <ligand>
        <name>NADP(+)</name>
        <dbReference type="ChEBI" id="CHEBI:58349"/>
    </ligand>
</feature>
<keyword evidence="5 11" id="KW-0378">Hydrolase</keyword>
<keyword evidence="2 11" id="KW-0554">One-carbon metabolism</keyword>
<evidence type="ECO:0000256" key="10">
    <source>
        <dbReference type="ARBA" id="ARBA00023268"/>
    </source>
</evidence>
<feature type="domain" description="Tetrahydrofolate dehydrogenase/cyclohydrolase catalytic" evidence="12">
    <location>
        <begin position="10"/>
        <end position="123"/>
    </location>
</feature>
<comment type="catalytic activity">
    <reaction evidence="11">
        <text>(6R)-5,10-methylene-5,6,7,8-tetrahydrofolate + NADP(+) = (6R)-5,10-methenyltetrahydrofolate + NADPH</text>
        <dbReference type="Rhea" id="RHEA:22812"/>
        <dbReference type="ChEBI" id="CHEBI:15636"/>
        <dbReference type="ChEBI" id="CHEBI:57455"/>
        <dbReference type="ChEBI" id="CHEBI:57783"/>
        <dbReference type="ChEBI" id="CHEBI:58349"/>
        <dbReference type="EC" id="1.5.1.5"/>
    </reaction>
</comment>
<keyword evidence="6 11" id="KW-0521">NADP</keyword>
<dbReference type="InterPro" id="IPR046346">
    <property type="entry name" value="Aminoacid_DH-like_N_sf"/>
</dbReference>
<sequence length="288" mass="29846">MEEPIATLLLGKPVADALTQRVAARVRLLREQGTVPGLAIVRVGDAPSDLSYERAALKRCEAVGIEACVVALPADVSQRELLDAIDQVNADNGIHGCLLLRPLPPHVDEAMACERLDPAKDVDGVTMASLAGVFSGRPVGFAPCTAEAVMRVLGHHQVPLDGANVTVVGRSLVVGRPVSALLQAKNATVTMCHSHTRDLAASCRAADVVVVAAGRPGLLGKEAVRAGQVVIDVGTNWDDEAGRLTGDVAFDEVAPLVSAITPVPRGVGSVTTAVLADHVVTAAERSAR</sequence>
<evidence type="ECO:0000256" key="11">
    <source>
        <dbReference type="HAMAP-Rule" id="MF_01576"/>
    </source>
</evidence>
<dbReference type="EC" id="3.5.4.9" evidence="11"/>
<dbReference type="HAMAP" id="MF_01576">
    <property type="entry name" value="THF_DHG_CYH"/>
    <property type="match status" value="1"/>
</dbReference>
<comment type="function">
    <text evidence="11">Catalyzes the oxidation of 5,10-methylenetetrahydrofolate to 5,10-methenyltetrahydrofolate and then the hydrolysis of 5,10-methenyltetrahydrofolate to 10-formyltetrahydrofolate.</text>
</comment>
<gene>
    <name evidence="11" type="primary">folD</name>
    <name evidence="14" type="ORF">QJ043_07695</name>
</gene>
<evidence type="ECO:0000256" key="8">
    <source>
        <dbReference type="ARBA" id="ARBA00023102"/>
    </source>
</evidence>
<feature type="binding site" evidence="11">
    <location>
        <position position="235"/>
    </location>
    <ligand>
        <name>NADP(+)</name>
        <dbReference type="ChEBI" id="CHEBI:58349"/>
    </ligand>
</feature>
<evidence type="ECO:0000256" key="4">
    <source>
        <dbReference type="ARBA" id="ARBA00022755"/>
    </source>
</evidence>
<name>A0ABT6ZLN3_9ACTN</name>
<evidence type="ECO:0000256" key="6">
    <source>
        <dbReference type="ARBA" id="ARBA00022857"/>
    </source>
</evidence>
<evidence type="ECO:0000259" key="12">
    <source>
        <dbReference type="Pfam" id="PF00763"/>
    </source>
</evidence>
<proteinExistence type="inferred from homology"/>
<dbReference type="Gene3D" id="3.40.50.720">
    <property type="entry name" value="NAD(P)-binding Rossmann-like Domain"/>
    <property type="match status" value="1"/>
</dbReference>
<dbReference type="SUPFAM" id="SSF53223">
    <property type="entry name" value="Aminoacid dehydrogenase-like, N-terminal domain"/>
    <property type="match status" value="1"/>
</dbReference>
<dbReference type="InterPro" id="IPR036291">
    <property type="entry name" value="NAD(P)-bd_dom_sf"/>
</dbReference>
<comment type="caution">
    <text evidence="14">The sequence shown here is derived from an EMBL/GenBank/DDBJ whole genome shotgun (WGS) entry which is preliminary data.</text>
</comment>
<keyword evidence="9 11" id="KW-0486">Methionine biosynthesis</keyword>
<evidence type="ECO:0000313" key="14">
    <source>
        <dbReference type="EMBL" id="MDJ1129959.1"/>
    </source>
</evidence>
<comment type="catalytic activity">
    <reaction evidence="11">
        <text>(6R)-5,10-methenyltetrahydrofolate + H2O = (6R)-10-formyltetrahydrofolate + H(+)</text>
        <dbReference type="Rhea" id="RHEA:23700"/>
        <dbReference type="ChEBI" id="CHEBI:15377"/>
        <dbReference type="ChEBI" id="CHEBI:15378"/>
        <dbReference type="ChEBI" id="CHEBI:57455"/>
        <dbReference type="ChEBI" id="CHEBI:195366"/>
        <dbReference type="EC" id="3.5.4.9"/>
    </reaction>
</comment>
<dbReference type="Proteomes" id="UP001431693">
    <property type="component" value="Unassembled WGS sequence"/>
</dbReference>
<dbReference type="InterPro" id="IPR020631">
    <property type="entry name" value="THF_DH/CycHdrlase_NAD-bd_dom"/>
</dbReference>
<organism evidence="14 15">
    <name type="scientific">Kribbibacterium absianum</name>
    <dbReference type="NCBI Taxonomy" id="3044210"/>
    <lineage>
        <taxon>Bacteria</taxon>
        <taxon>Bacillati</taxon>
        <taxon>Actinomycetota</taxon>
        <taxon>Coriobacteriia</taxon>
        <taxon>Coriobacteriales</taxon>
        <taxon>Kribbibacteriaceae</taxon>
        <taxon>Kribbibacterium</taxon>
    </lineage>
</organism>